<organism evidence="3 4">
    <name type="scientific">Schleiferia thermophila</name>
    <dbReference type="NCBI Taxonomy" id="884107"/>
    <lineage>
        <taxon>Bacteria</taxon>
        <taxon>Pseudomonadati</taxon>
        <taxon>Bacteroidota</taxon>
        <taxon>Flavobacteriia</taxon>
        <taxon>Flavobacteriales</taxon>
        <taxon>Schleiferiaceae</taxon>
        <taxon>Schleiferia</taxon>
    </lineage>
</organism>
<evidence type="ECO:0000256" key="1">
    <source>
        <dbReference type="RuleBase" id="RU000363"/>
    </source>
</evidence>
<dbReference type="InterPro" id="IPR057326">
    <property type="entry name" value="KR_dom"/>
</dbReference>
<dbReference type="SUPFAM" id="SSF51735">
    <property type="entry name" value="NAD(P)-binding Rossmann-fold domains"/>
    <property type="match status" value="1"/>
</dbReference>
<dbReference type="CDD" id="cd05233">
    <property type="entry name" value="SDR_c"/>
    <property type="match status" value="1"/>
</dbReference>
<comment type="caution">
    <text evidence="3">The sequence shown here is derived from an EMBL/GenBank/DDBJ whole genome shotgun (WGS) entry which is preliminary data.</text>
</comment>
<dbReference type="SMART" id="SM00822">
    <property type="entry name" value="PKS_KR"/>
    <property type="match status" value="1"/>
</dbReference>
<dbReference type="PANTHER" id="PTHR43975:SF2">
    <property type="entry name" value="EG:BACR7A4.14 PROTEIN-RELATED"/>
    <property type="match status" value="1"/>
</dbReference>
<dbReference type="PRINTS" id="PR00080">
    <property type="entry name" value="SDRFAMILY"/>
</dbReference>
<dbReference type="AlphaFoldDB" id="A0A369A6Z3"/>
<evidence type="ECO:0000259" key="2">
    <source>
        <dbReference type="SMART" id="SM00822"/>
    </source>
</evidence>
<accession>A0A369A6Z3</accession>
<dbReference type="InterPro" id="IPR036291">
    <property type="entry name" value="NAD(P)-bd_dom_sf"/>
</dbReference>
<protein>
    <submittedName>
        <fullName evidence="3">NAD(P)-dependent dehydrogenase (Short-subunit alcohol dehydrogenase family)</fullName>
    </submittedName>
</protein>
<proteinExistence type="inferred from homology"/>
<dbReference type="Proteomes" id="UP000253517">
    <property type="component" value="Unassembled WGS sequence"/>
</dbReference>
<keyword evidence="4" id="KW-1185">Reference proteome</keyword>
<feature type="domain" description="Ketoreductase" evidence="2">
    <location>
        <begin position="8"/>
        <end position="182"/>
    </location>
</feature>
<evidence type="ECO:0000313" key="3">
    <source>
        <dbReference type="EMBL" id="RCX03847.1"/>
    </source>
</evidence>
<dbReference type="PRINTS" id="PR00081">
    <property type="entry name" value="GDHRDH"/>
</dbReference>
<dbReference type="Gene3D" id="3.40.50.720">
    <property type="entry name" value="NAD(P)-binding Rossmann-like Domain"/>
    <property type="match status" value="1"/>
</dbReference>
<dbReference type="InterPro" id="IPR002347">
    <property type="entry name" value="SDR_fam"/>
</dbReference>
<name>A0A369A6Z3_9FLAO</name>
<sequence>MRFLFYMKTILVTGGSRGIGLATIKRLLTQGHKVINISRNSPALEQDLTEEQRFIQINCDLGQLDKNVLESHLANNHPIDVIFNNAGTLINKPFLNLTDEELEQVYRINVFSIFKLIQICFMYLAQDAHIVNVSSIGGISGTQKFPGLSVYSSSKGAVTVLTECLQAEFQHTSLAFNGLAFGAVQTEMLESAFPGYRAPVDANEISEFIAWFLLNGQKFFKGKILPVSISNP</sequence>
<gene>
    <name evidence="3" type="ORF">DES35_102303</name>
</gene>
<reference evidence="3 4" key="1">
    <citation type="submission" date="2018-07" db="EMBL/GenBank/DDBJ databases">
        <title>Genomic Encyclopedia of Type Strains, Phase IV (KMG-IV): sequencing the most valuable type-strain genomes for metagenomic binning, comparative biology and taxonomic classification.</title>
        <authorList>
            <person name="Goeker M."/>
        </authorList>
    </citation>
    <scope>NUCLEOTIDE SEQUENCE [LARGE SCALE GENOMIC DNA]</scope>
    <source>
        <strain evidence="3 4">DSM 21410</strain>
    </source>
</reference>
<dbReference type="Pfam" id="PF00106">
    <property type="entry name" value="adh_short"/>
    <property type="match status" value="1"/>
</dbReference>
<evidence type="ECO:0000313" key="4">
    <source>
        <dbReference type="Proteomes" id="UP000253517"/>
    </source>
</evidence>
<dbReference type="EMBL" id="QPJS01000002">
    <property type="protein sequence ID" value="RCX03847.1"/>
    <property type="molecule type" value="Genomic_DNA"/>
</dbReference>
<dbReference type="PANTHER" id="PTHR43975">
    <property type="entry name" value="ZGC:101858"/>
    <property type="match status" value="1"/>
</dbReference>
<comment type="similarity">
    <text evidence="1">Belongs to the short-chain dehydrogenases/reductases (SDR) family.</text>
</comment>